<feature type="coiled-coil region" evidence="1">
    <location>
        <begin position="441"/>
        <end position="489"/>
    </location>
</feature>
<name>A0A5J5ENY1_9PEZI</name>
<dbReference type="Proteomes" id="UP000326924">
    <property type="component" value="Unassembled WGS sequence"/>
</dbReference>
<feature type="coiled-coil region" evidence="1">
    <location>
        <begin position="292"/>
        <end position="319"/>
    </location>
</feature>
<keyword evidence="3" id="KW-1185">Reference proteome</keyword>
<evidence type="ECO:0000313" key="3">
    <source>
        <dbReference type="Proteomes" id="UP000326924"/>
    </source>
</evidence>
<evidence type="ECO:0000256" key="1">
    <source>
        <dbReference type="SAM" id="Coils"/>
    </source>
</evidence>
<keyword evidence="1" id="KW-0175">Coiled coil</keyword>
<organism evidence="2 3">
    <name type="scientific">Sphaerosporella brunnea</name>
    <dbReference type="NCBI Taxonomy" id="1250544"/>
    <lineage>
        <taxon>Eukaryota</taxon>
        <taxon>Fungi</taxon>
        <taxon>Dikarya</taxon>
        <taxon>Ascomycota</taxon>
        <taxon>Pezizomycotina</taxon>
        <taxon>Pezizomycetes</taxon>
        <taxon>Pezizales</taxon>
        <taxon>Pyronemataceae</taxon>
        <taxon>Sphaerosporella</taxon>
    </lineage>
</organism>
<dbReference type="AlphaFoldDB" id="A0A5J5ENY1"/>
<comment type="caution">
    <text evidence="2">The sequence shown here is derived from an EMBL/GenBank/DDBJ whole genome shotgun (WGS) entry which is preliminary data.</text>
</comment>
<gene>
    <name evidence="2" type="ORF">FN846DRAFT_990631</name>
</gene>
<sequence>MATRTSHRPRCAVLAEATTIDISLIGTKRDGESLQVERIPKRLRNDDQERCDAIDTIGSTIVAQVGLADDAVFRTVTVTGREPAITEVSNLLSDALHQYAEPATTQGLTHEEETNYERVLREVLVAFTRICGGKHLSHSYWQNIARPTQTDLMQHLLSAPHLRKFIAFAGGDERKLRDMISLYNHPTLFSRFSKDVHTVTVQQAIDAVAAWLANHKDGARTLRKMLQFELNVPSLWDVLDTDRGKDLHEHVQSINERRYNNVEIKNIARAFNESSKQKWIQDAEEAKLLVTYNKYEAAVADLSAKDRQLEQSIQTLAERDTVFARELETVRADFTTRNTELATELATVRADLTARTTEWKTERSDFTTRNTELATELATVRADLTARTTEWKTERSDFTTRNNELATELATVRADLTARTTEWKTERSDFTTRITAQDAVNSNLTSRITELQTENTALASELATTKEEVKALNKTVADLAQTVNKLLAQDRSVV</sequence>
<proteinExistence type="predicted"/>
<dbReference type="EMBL" id="VXIS01000170">
    <property type="protein sequence ID" value="KAA8899222.1"/>
    <property type="molecule type" value="Genomic_DNA"/>
</dbReference>
<evidence type="ECO:0000313" key="2">
    <source>
        <dbReference type="EMBL" id="KAA8899222.1"/>
    </source>
</evidence>
<dbReference type="InParanoid" id="A0A5J5ENY1"/>
<protein>
    <submittedName>
        <fullName evidence="2">Uncharacterized protein</fullName>
    </submittedName>
</protein>
<reference evidence="2 3" key="1">
    <citation type="submission" date="2019-09" db="EMBL/GenBank/DDBJ databases">
        <title>Draft genome of the ectomycorrhizal ascomycete Sphaerosporella brunnea.</title>
        <authorList>
            <consortium name="DOE Joint Genome Institute"/>
            <person name="Benucci G.M."/>
            <person name="Marozzi G."/>
            <person name="Antonielli L."/>
            <person name="Sanchez S."/>
            <person name="Marco P."/>
            <person name="Wang X."/>
            <person name="Falini L.B."/>
            <person name="Barry K."/>
            <person name="Haridas S."/>
            <person name="Lipzen A."/>
            <person name="Labutti K."/>
            <person name="Grigoriev I.V."/>
            <person name="Murat C."/>
            <person name="Martin F."/>
            <person name="Albertini E."/>
            <person name="Donnini D."/>
            <person name="Bonito G."/>
        </authorList>
    </citation>
    <scope>NUCLEOTIDE SEQUENCE [LARGE SCALE GENOMIC DNA]</scope>
    <source>
        <strain evidence="2 3">Sb_GMNB300</strain>
    </source>
</reference>
<accession>A0A5J5ENY1</accession>